<sequence length="76" mass="7950">MCDEDRASRLLGIDMPDVGKASATYDGDVLTATAEERGDRRGARDPVLEPSGVAAGYDLTSQSFPASARLMVGSDS</sequence>
<organism evidence="2 3">
    <name type="scientific">Streptomyces antimycoticus</name>
    <dbReference type="NCBI Taxonomy" id="68175"/>
    <lineage>
        <taxon>Bacteria</taxon>
        <taxon>Bacillati</taxon>
        <taxon>Actinomycetota</taxon>
        <taxon>Actinomycetes</taxon>
        <taxon>Kitasatosporales</taxon>
        <taxon>Streptomycetaceae</taxon>
        <taxon>Streptomyces</taxon>
        <taxon>Streptomyces violaceusniger group</taxon>
    </lineage>
</organism>
<reference evidence="2 3" key="1">
    <citation type="journal article" date="2020" name="Int. J. Syst. Evol. Microbiol.">
        <title>Reclassification of Streptomyces castelarensis and Streptomyces sporoclivatus as later heterotypic synonyms of Streptomyces antimycoticus.</title>
        <authorList>
            <person name="Komaki H."/>
            <person name="Tamura T."/>
        </authorList>
    </citation>
    <scope>NUCLEOTIDE SEQUENCE [LARGE SCALE GENOMIC DNA]</scope>
    <source>
        <strain evidence="2 3">NBRC 12839</strain>
    </source>
</reference>
<evidence type="ECO:0000256" key="1">
    <source>
        <dbReference type="SAM" id="MobiDB-lite"/>
    </source>
</evidence>
<gene>
    <name evidence="2" type="ORF">SANT12839_021790</name>
</gene>
<proteinExistence type="predicted"/>
<evidence type="ECO:0000313" key="3">
    <source>
        <dbReference type="Proteomes" id="UP000299290"/>
    </source>
</evidence>
<comment type="caution">
    <text evidence="2">The sequence shown here is derived from an EMBL/GenBank/DDBJ whole genome shotgun (WGS) entry which is preliminary data.</text>
</comment>
<keyword evidence="3" id="KW-1185">Reference proteome</keyword>
<feature type="compositionally biased region" description="Basic and acidic residues" evidence="1">
    <location>
        <begin position="34"/>
        <end position="47"/>
    </location>
</feature>
<accession>A0A4D4K4P5</accession>
<protein>
    <submittedName>
        <fullName evidence="2">Uncharacterized protein</fullName>
    </submittedName>
</protein>
<feature type="region of interest" description="Disordered" evidence="1">
    <location>
        <begin position="34"/>
        <end position="54"/>
    </location>
</feature>
<evidence type="ECO:0000313" key="2">
    <source>
        <dbReference type="EMBL" id="GDY41297.1"/>
    </source>
</evidence>
<dbReference type="Proteomes" id="UP000299290">
    <property type="component" value="Unassembled WGS sequence"/>
</dbReference>
<dbReference type="AlphaFoldDB" id="A0A4D4K4P5"/>
<name>A0A4D4K4P5_9ACTN</name>
<dbReference type="EMBL" id="BJHV01000001">
    <property type="protein sequence ID" value="GDY41297.1"/>
    <property type="molecule type" value="Genomic_DNA"/>
</dbReference>